<accession>A0A822XI29</accession>
<evidence type="ECO:0000256" key="3">
    <source>
        <dbReference type="ARBA" id="ARBA00023274"/>
    </source>
</evidence>
<sequence>MRYRRYISRKGPLIVYGTEGSKIVKAFRNIPGVVVASVVVANGREEKEQFSPPLVPLEQGERRNSSFAAALLGWVRMEGTSYSADLEKLECKVWTLPTPSECGVALSNFVMALIP</sequence>
<protein>
    <submittedName>
        <fullName evidence="4">Uncharacterized protein</fullName>
    </submittedName>
</protein>
<keyword evidence="2" id="KW-0689">Ribosomal protein</keyword>
<dbReference type="InterPro" id="IPR023574">
    <property type="entry name" value="Ribosomal_uL4_dom_sf"/>
</dbReference>
<gene>
    <name evidence="4" type="ORF">HUJ06_021085</name>
</gene>
<organism evidence="4 5">
    <name type="scientific">Nelumbo nucifera</name>
    <name type="common">Sacred lotus</name>
    <dbReference type="NCBI Taxonomy" id="4432"/>
    <lineage>
        <taxon>Eukaryota</taxon>
        <taxon>Viridiplantae</taxon>
        <taxon>Streptophyta</taxon>
        <taxon>Embryophyta</taxon>
        <taxon>Tracheophyta</taxon>
        <taxon>Spermatophyta</taxon>
        <taxon>Magnoliopsida</taxon>
        <taxon>Proteales</taxon>
        <taxon>Nelumbonaceae</taxon>
        <taxon>Nelumbo</taxon>
    </lineage>
</organism>
<dbReference type="Gene3D" id="3.40.1370.10">
    <property type="match status" value="1"/>
</dbReference>
<comment type="similarity">
    <text evidence="1">Belongs to the universal ribosomal protein uL4 family.</text>
</comment>
<dbReference type="GO" id="GO:0005840">
    <property type="term" value="C:ribosome"/>
    <property type="evidence" value="ECO:0007669"/>
    <property type="project" value="UniProtKB-KW"/>
</dbReference>
<dbReference type="GO" id="GO:0003735">
    <property type="term" value="F:structural constituent of ribosome"/>
    <property type="evidence" value="ECO:0007669"/>
    <property type="project" value="InterPro"/>
</dbReference>
<dbReference type="GO" id="GO:0006412">
    <property type="term" value="P:translation"/>
    <property type="evidence" value="ECO:0007669"/>
    <property type="project" value="InterPro"/>
</dbReference>
<keyword evidence="3" id="KW-0687">Ribonucleoprotein</keyword>
<dbReference type="GO" id="GO:1990904">
    <property type="term" value="C:ribonucleoprotein complex"/>
    <property type="evidence" value="ECO:0007669"/>
    <property type="project" value="UniProtKB-KW"/>
</dbReference>
<name>A0A822XI29_NELNU</name>
<comment type="caution">
    <text evidence="4">The sequence shown here is derived from an EMBL/GenBank/DDBJ whole genome shotgun (WGS) entry which is preliminary data.</text>
</comment>
<keyword evidence="5" id="KW-1185">Reference proteome</keyword>
<evidence type="ECO:0000313" key="5">
    <source>
        <dbReference type="Proteomes" id="UP000607653"/>
    </source>
</evidence>
<dbReference type="AlphaFoldDB" id="A0A822XI29"/>
<proteinExistence type="inferred from homology"/>
<evidence type="ECO:0000256" key="2">
    <source>
        <dbReference type="ARBA" id="ARBA00022980"/>
    </source>
</evidence>
<dbReference type="Proteomes" id="UP000607653">
    <property type="component" value="Unassembled WGS sequence"/>
</dbReference>
<dbReference type="EMBL" id="DUZY01000001">
    <property type="protein sequence ID" value="DAD19622.1"/>
    <property type="molecule type" value="Genomic_DNA"/>
</dbReference>
<dbReference type="InterPro" id="IPR045240">
    <property type="entry name" value="Ribosomal_uL4_euk/arch"/>
</dbReference>
<evidence type="ECO:0000256" key="1">
    <source>
        <dbReference type="ARBA" id="ARBA00010528"/>
    </source>
</evidence>
<evidence type="ECO:0000313" key="4">
    <source>
        <dbReference type="EMBL" id="DAD19622.1"/>
    </source>
</evidence>
<dbReference type="PANTHER" id="PTHR19431">
    <property type="entry name" value="60S RIBOSOMAL PROTEIN L4"/>
    <property type="match status" value="1"/>
</dbReference>
<reference evidence="4 5" key="1">
    <citation type="journal article" date="2020" name="Mol. Biol. Evol.">
        <title>Distinct Expression and Methylation Patterns for Genes with Different Fates following a Single Whole-Genome Duplication in Flowering Plants.</title>
        <authorList>
            <person name="Shi T."/>
            <person name="Rahmani R.S."/>
            <person name="Gugger P.F."/>
            <person name="Wang M."/>
            <person name="Li H."/>
            <person name="Zhang Y."/>
            <person name="Li Z."/>
            <person name="Wang Q."/>
            <person name="Van de Peer Y."/>
            <person name="Marchal K."/>
            <person name="Chen J."/>
        </authorList>
    </citation>
    <scope>NUCLEOTIDE SEQUENCE [LARGE SCALE GENOMIC DNA]</scope>
    <source>
        <tissue evidence="4">Leaf</tissue>
    </source>
</reference>